<sequence length="79" mass="8956">MPAENHSPTHCRGGEHLHHFGSKDCIRYRPVTHQPKGGMCAACRHALRDCSSLPFSSMPVLARDDQTVIVRCTQFQRRK</sequence>
<gene>
    <name evidence="1" type="ORF">GKQ51_11450</name>
</gene>
<proteinExistence type="predicted"/>
<protein>
    <submittedName>
        <fullName evidence="1">Uncharacterized protein</fullName>
    </submittedName>
</protein>
<name>A0AAQ0BYA2_9GAMM</name>
<evidence type="ECO:0000313" key="1">
    <source>
        <dbReference type="EMBL" id="QQE86951.1"/>
    </source>
</evidence>
<accession>A0AAQ0BYA2</accession>
<dbReference type="RefSeq" id="WP_198866072.1">
    <property type="nucleotide sequence ID" value="NZ_CP066310.1"/>
</dbReference>
<dbReference type="AlphaFoldDB" id="A0AAQ0BYA2"/>
<dbReference type="Proteomes" id="UP000596192">
    <property type="component" value="Chromosome"/>
</dbReference>
<evidence type="ECO:0000313" key="2">
    <source>
        <dbReference type="Proteomes" id="UP000596192"/>
    </source>
</evidence>
<organism evidence="1 2">
    <name type="scientific">Azotobacter chroococcum</name>
    <dbReference type="NCBI Taxonomy" id="353"/>
    <lineage>
        <taxon>Bacteria</taxon>
        <taxon>Pseudomonadati</taxon>
        <taxon>Pseudomonadota</taxon>
        <taxon>Gammaproteobacteria</taxon>
        <taxon>Pseudomonadales</taxon>
        <taxon>Pseudomonadaceae</taxon>
        <taxon>Azotobacter</taxon>
    </lineage>
</organism>
<dbReference type="EMBL" id="CP066310">
    <property type="protein sequence ID" value="QQE86951.1"/>
    <property type="molecule type" value="Genomic_DNA"/>
</dbReference>
<reference evidence="1 2" key="1">
    <citation type="submission" date="2020-12" db="EMBL/GenBank/DDBJ databases">
        <title>Genomic Analysis and Response surface optimization of nitrogen-fixing conditions for A. chroococcum strain HR1, Isolation from rhizosphere soil.</title>
        <authorList>
            <person name="Li J."/>
            <person name="Yang H."/>
            <person name="Liu H."/>
            <person name="Wang C."/>
            <person name="Tian Y."/>
            <person name="Lu X.Y."/>
        </authorList>
    </citation>
    <scope>NUCLEOTIDE SEQUENCE [LARGE SCALE GENOMIC DNA]</scope>
    <source>
        <strain evidence="1 2">HR1</strain>
    </source>
</reference>